<accession>A0ABS8B863</accession>
<sequence>MSVDPDEPETFLDEVPDALDAEAPEADAAEQHTELSPRGDDPLTGRESAEAADADAAEQARVVTLDEEEYR</sequence>
<evidence type="ECO:0000313" key="2">
    <source>
        <dbReference type="EMBL" id="MCB5180808.1"/>
    </source>
</evidence>
<proteinExistence type="predicted"/>
<feature type="compositionally biased region" description="Acidic residues" evidence="1">
    <location>
        <begin position="1"/>
        <end position="28"/>
    </location>
</feature>
<comment type="caution">
    <text evidence="2">The sequence shown here is derived from an EMBL/GenBank/DDBJ whole genome shotgun (WGS) entry which is preliminary data.</text>
</comment>
<evidence type="ECO:0000313" key="3">
    <source>
        <dbReference type="Proteomes" id="UP001199054"/>
    </source>
</evidence>
<dbReference type="Proteomes" id="UP001199054">
    <property type="component" value="Unassembled WGS sequence"/>
</dbReference>
<gene>
    <name evidence="2" type="ORF">LG632_15620</name>
</gene>
<organism evidence="2 3">
    <name type="scientific">Streptomyces antimicrobicus</name>
    <dbReference type="NCBI Taxonomy" id="2883108"/>
    <lineage>
        <taxon>Bacteria</taxon>
        <taxon>Bacillati</taxon>
        <taxon>Actinomycetota</taxon>
        <taxon>Actinomycetes</taxon>
        <taxon>Kitasatosporales</taxon>
        <taxon>Streptomycetaceae</taxon>
        <taxon>Streptomyces</taxon>
    </lineage>
</organism>
<keyword evidence="3" id="KW-1185">Reference proteome</keyword>
<dbReference type="RefSeq" id="WP_226727763.1">
    <property type="nucleotide sequence ID" value="NZ_JAJAUY010000054.1"/>
</dbReference>
<evidence type="ECO:0000256" key="1">
    <source>
        <dbReference type="SAM" id="MobiDB-lite"/>
    </source>
</evidence>
<reference evidence="2 3" key="1">
    <citation type="submission" date="2021-10" db="EMBL/GenBank/DDBJ databases">
        <title>Streptomyces sp. strain SMC 277, a novel streptomycete isolated from soil.</title>
        <authorList>
            <person name="Chanama M."/>
        </authorList>
    </citation>
    <scope>NUCLEOTIDE SEQUENCE [LARGE SCALE GENOMIC DNA]</scope>
    <source>
        <strain evidence="2 3">SMC 277</strain>
    </source>
</reference>
<protein>
    <submittedName>
        <fullName evidence="2">Uncharacterized protein</fullName>
    </submittedName>
</protein>
<dbReference type="EMBL" id="JAJAUY010000054">
    <property type="protein sequence ID" value="MCB5180808.1"/>
    <property type="molecule type" value="Genomic_DNA"/>
</dbReference>
<feature type="region of interest" description="Disordered" evidence="1">
    <location>
        <begin position="1"/>
        <end position="71"/>
    </location>
</feature>
<name>A0ABS8B863_9ACTN</name>
<feature type="compositionally biased region" description="Basic and acidic residues" evidence="1">
    <location>
        <begin position="29"/>
        <end position="49"/>
    </location>
</feature>